<reference evidence="1" key="1">
    <citation type="submission" date="2020-01" db="EMBL/GenBank/DDBJ databases">
        <title>Genome sequence of Kobresia littledalei, the first chromosome-level genome in the family Cyperaceae.</title>
        <authorList>
            <person name="Qu G."/>
        </authorList>
    </citation>
    <scope>NUCLEOTIDE SEQUENCE</scope>
    <source>
        <strain evidence="1">C.B.Clarke</strain>
        <tissue evidence="1">Leaf</tissue>
    </source>
</reference>
<evidence type="ECO:0000313" key="1">
    <source>
        <dbReference type="EMBL" id="KAF3336323.1"/>
    </source>
</evidence>
<keyword evidence="1" id="KW-0808">Transferase</keyword>
<gene>
    <name evidence="1" type="ORF">FCM35_KLT18909</name>
</gene>
<dbReference type="OrthoDB" id="7305308at2759"/>
<organism evidence="1 2">
    <name type="scientific">Carex littledalei</name>
    <dbReference type="NCBI Taxonomy" id="544730"/>
    <lineage>
        <taxon>Eukaryota</taxon>
        <taxon>Viridiplantae</taxon>
        <taxon>Streptophyta</taxon>
        <taxon>Embryophyta</taxon>
        <taxon>Tracheophyta</taxon>
        <taxon>Spermatophyta</taxon>
        <taxon>Magnoliopsida</taxon>
        <taxon>Liliopsida</taxon>
        <taxon>Poales</taxon>
        <taxon>Cyperaceae</taxon>
        <taxon>Cyperoideae</taxon>
        <taxon>Cariceae</taxon>
        <taxon>Carex</taxon>
        <taxon>Carex subgen. Euthyceras</taxon>
    </lineage>
</organism>
<sequence length="137" mass="14856">MLPPSAAADSTTVWAEPRHAEPSDVHFLCRMIYQTAEFQRLTHLVSATDSSLISTLFPSPPLPPFFSCTSLVLYLSFTSPSVPSPQTFSVTQFSLPSPITDPNEADFASPLGDGHVIAGFMNCTPTTRAFWQSQGCT</sequence>
<name>A0A833RJ19_9POAL</name>
<proteinExistence type="predicted"/>
<dbReference type="Gene3D" id="3.40.630.30">
    <property type="match status" value="1"/>
</dbReference>
<comment type="caution">
    <text evidence="1">The sequence shown here is derived from an EMBL/GenBank/DDBJ whole genome shotgun (WGS) entry which is preliminary data.</text>
</comment>
<dbReference type="GO" id="GO:0016740">
    <property type="term" value="F:transferase activity"/>
    <property type="evidence" value="ECO:0007669"/>
    <property type="project" value="UniProtKB-KW"/>
</dbReference>
<dbReference type="Proteomes" id="UP000623129">
    <property type="component" value="Unassembled WGS sequence"/>
</dbReference>
<evidence type="ECO:0000313" key="2">
    <source>
        <dbReference type="Proteomes" id="UP000623129"/>
    </source>
</evidence>
<dbReference type="AlphaFoldDB" id="A0A833RJ19"/>
<accession>A0A833RJ19</accession>
<dbReference type="EMBL" id="SWLB01000007">
    <property type="protein sequence ID" value="KAF3336323.1"/>
    <property type="molecule type" value="Genomic_DNA"/>
</dbReference>
<keyword evidence="2" id="KW-1185">Reference proteome</keyword>
<protein>
    <submittedName>
        <fullName evidence="1">Putative acetyltransferase NATA1-like protein</fullName>
    </submittedName>
</protein>